<dbReference type="Proteomes" id="UP000006038">
    <property type="component" value="Unassembled WGS sequence"/>
</dbReference>
<dbReference type="EnsemblPlants" id="OB02G10430.1">
    <property type="protein sequence ID" value="OB02G10430.1"/>
    <property type="gene ID" value="OB02G10430"/>
</dbReference>
<name>J3L8S6_ORYBR</name>
<protein>
    <submittedName>
        <fullName evidence="1">Uncharacterized protein</fullName>
    </submittedName>
</protein>
<dbReference type="HOGENOM" id="CLU_2838738_0_0_1"/>
<evidence type="ECO:0000313" key="2">
    <source>
        <dbReference type="Proteomes" id="UP000006038"/>
    </source>
</evidence>
<accession>J3L8S6</accession>
<sequence>GGSRRSRGRRVDLGFGWGEEMATAGRRRLTGGQGEVDPEVDLGALSLSLSHHARPRIAVALAVAIF</sequence>
<organism evidence="1">
    <name type="scientific">Oryza brachyantha</name>
    <name type="common">malo sina</name>
    <dbReference type="NCBI Taxonomy" id="4533"/>
    <lineage>
        <taxon>Eukaryota</taxon>
        <taxon>Viridiplantae</taxon>
        <taxon>Streptophyta</taxon>
        <taxon>Embryophyta</taxon>
        <taxon>Tracheophyta</taxon>
        <taxon>Spermatophyta</taxon>
        <taxon>Magnoliopsida</taxon>
        <taxon>Liliopsida</taxon>
        <taxon>Poales</taxon>
        <taxon>Poaceae</taxon>
        <taxon>BOP clade</taxon>
        <taxon>Oryzoideae</taxon>
        <taxon>Oryzeae</taxon>
        <taxon>Oryzinae</taxon>
        <taxon>Oryza</taxon>
    </lineage>
</organism>
<keyword evidence="2" id="KW-1185">Reference proteome</keyword>
<dbReference type="Gramene" id="OB02G10430.1">
    <property type="protein sequence ID" value="OB02G10430.1"/>
    <property type="gene ID" value="OB02G10430"/>
</dbReference>
<proteinExistence type="predicted"/>
<dbReference type="AlphaFoldDB" id="J3L8S6"/>
<evidence type="ECO:0000313" key="1">
    <source>
        <dbReference type="EnsemblPlants" id="OB02G10430.1"/>
    </source>
</evidence>
<reference evidence="1" key="1">
    <citation type="submission" date="2013-04" db="UniProtKB">
        <authorList>
            <consortium name="EnsemblPlants"/>
        </authorList>
    </citation>
    <scope>IDENTIFICATION</scope>
</reference>